<accession>A0A0C2NIP9</accession>
<evidence type="ECO:0000313" key="3">
    <source>
        <dbReference type="Proteomes" id="UP000031668"/>
    </source>
</evidence>
<feature type="domain" description="Reverse transcriptase" evidence="1">
    <location>
        <begin position="1"/>
        <end position="80"/>
    </location>
</feature>
<dbReference type="EMBL" id="JWZT01000607">
    <property type="protein sequence ID" value="KII73907.1"/>
    <property type="molecule type" value="Genomic_DNA"/>
</dbReference>
<dbReference type="InterPro" id="IPR043502">
    <property type="entry name" value="DNA/RNA_pol_sf"/>
</dbReference>
<organism evidence="2 3">
    <name type="scientific">Thelohanellus kitauei</name>
    <name type="common">Myxosporean</name>
    <dbReference type="NCBI Taxonomy" id="669202"/>
    <lineage>
        <taxon>Eukaryota</taxon>
        <taxon>Metazoa</taxon>
        <taxon>Cnidaria</taxon>
        <taxon>Myxozoa</taxon>
        <taxon>Myxosporea</taxon>
        <taxon>Bivalvulida</taxon>
        <taxon>Platysporina</taxon>
        <taxon>Myxobolidae</taxon>
        <taxon>Thelohanellus</taxon>
    </lineage>
</organism>
<dbReference type="InterPro" id="IPR043128">
    <property type="entry name" value="Rev_trsase/Diguanyl_cyclase"/>
</dbReference>
<comment type="caution">
    <text evidence="2">The sequence shown here is derived from an EMBL/GenBank/DDBJ whole genome shotgun (WGS) entry which is preliminary data.</text>
</comment>
<dbReference type="Pfam" id="PF17919">
    <property type="entry name" value="RT_RNaseH_2"/>
    <property type="match status" value="1"/>
</dbReference>
<evidence type="ECO:0000313" key="2">
    <source>
        <dbReference type="EMBL" id="KII73907.1"/>
    </source>
</evidence>
<dbReference type="InterPro" id="IPR000477">
    <property type="entry name" value="RT_dom"/>
</dbReference>
<dbReference type="OMA" id="KQAMANT"/>
<evidence type="ECO:0000259" key="1">
    <source>
        <dbReference type="PROSITE" id="PS50878"/>
    </source>
</evidence>
<sequence>MPFGINNAPATFQRLVDTIFGELPFVCAYLDDIVIFSNDWEEHLEHIQRVLSCLREAKVKLNLKKCEFARGKIQFLGYVVDKNGIEICPERTKVIINYPEPSSGKDVQRFLGMCVGYQKFIQNFSEICLPLYDLTKKCQNFEWTSRHKRAFNCLKENLANLPRLSHIGSDSVLQLKCDASHNALG</sequence>
<proteinExistence type="predicted"/>
<dbReference type="Proteomes" id="UP000031668">
    <property type="component" value="Unassembled WGS sequence"/>
</dbReference>
<dbReference type="AlphaFoldDB" id="A0A0C2NIP9"/>
<dbReference type="Gene3D" id="3.30.70.270">
    <property type="match status" value="2"/>
</dbReference>
<dbReference type="Pfam" id="PF00078">
    <property type="entry name" value="RVT_1"/>
    <property type="match status" value="1"/>
</dbReference>
<keyword evidence="3" id="KW-1185">Reference proteome</keyword>
<protein>
    <submittedName>
        <fullName evidence="2">Transposon Ty3-G Gag-Pol polyprotein</fullName>
    </submittedName>
</protein>
<dbReference type="OrthoDB" id="427924at2759"/>
<dbReference type="PANTHER" id="PTHR33064:SF37">
    <property type="entry name" value="RIBONUCLEASE H"/>
    <property type="match status" value="1"/>
</dbReference>
<dbReference type="InterPro" id="IPR041577">
    <property type="entry name" value="RT_RNaseH_2"/>
</dbReference>
<dbReference type="FunFam" id="3.30.70.270:FF:000003">
    <property type="entry name" value="Transposon Ty3-G Gag-Pol polyprotein"/>
    <property type="match status" value="1"/>
</dbReference>
<dbReference type="CDD" id="cd01647">
    <property type="entry name" value="RT_LTR"/>
    <property type="match status" value="1"/>
</dbReference>
<name>A0A0C2NIP9_THEKT</name>
<reference evidence="2 3" key="1">
    <citation type="journal article" date="2014" name="Genome Biol. Evol.">
        <title>The genome of the myxosporean Thelohanellus kitauei shows adaptations to nutrient acquisition within its fish host.</title>
        <authorList>
            <person name="Yang Y."/>
            <person name="Xiong J."/>
            <person name="Zhou Z."/>
            <person name="Huo F."/>
            <person name="Miao W."/>
            <person name="Ran C."/>
            <person name="Liu Y."/>
            <person name="Zhang J."/>
            <person name="Feng J."/>
            <person name="Wang M."/>
            <person name="Wang M."/>
            <person name="Wang L."/>
            <person name="Yao B."/>
        </authorList>
    </citation>
    <scope>NUCLEOTIDE SEQUENCE [LARGE SCALE GENOMIC DNA]</scope>
    <source>
        <strain evidence="2">Wuqing</strain>
    </source>
</reference>
<dbReference type="InterPro" id="IPR051320">
    <property type="entry name" value="Viral_Replic_Matur_Polypro"/>
</dbReference>
<dbReference type="PANTHER" id="PTHR33064">
    <property type="entry name" value="POL PROTEIN"/>
    <property type="match status" value="1"/>
</dbReference>
<dbReference type="FunFam" id="3.30.70.270:FF:000020">
    <property type="entry name" value="Transposon Tf2-6 polyprotein-like Protein"/>
    <property type="match status" value="1"/>
</dbReference>
<dbReference type="PROSITE" id="PS50878">
    <property type="entry name" value="RT_POL"/>
    <property type="match status" value="1"/>
</dbReference>
<gene>
    <name evidence="2" type="ORF">RF11_15609</name>
</gene>
<dbReference type="SUPFAM" id="SSF56672">
    <property type="entry name" value="DNA/RNA polymerases"/>
    <property type="match status" value="1"/>
</dbReference>